<protein>
    <submittedName>
        <fullName evidence="2">Uncharacterized protein</fullName>
    </submittedName>
</protein>
<dbReference type="EMBL" id="LCZI01000874">
    <property type="protein sequence ID" value="KKZ64087.1"/>
    <property type="molecule type" value="Genomic_DNA"/>
</dbReference>
<name>A0A0G2I0G9_9EURO</name>
<dbReference type="AlphaFoldDB" id="A0A0G2I0G9"/>
<reference evidence="3" key="1">
    <citation type="journal article" date="2015" name="PLoS Genet.">
        <title>The dynamic genome and transcriptome of the human fungal pathogen Blastomyces and close relative Emmonsia.</title>
        <authorList>
            <person name="Munoz J.F."/>
            <person name="Gauthier G.M."/>
            <person name="Desjardins C.A."/>
            <person name="Gallo J.E."/>
            <person name="Holder J."/>
            <person name="Sullivan T.D."/>
            <person name="Marty A.J."/>
            <person name="Carmen J.C."/>
            <person name="Chen Z."/>
            <person name="Ding L."/>
            <person name="Gujja S."/>
            <person name="Magrini V."/>
            <person name="Misas E."/>
            <person name="Mitreva M."/>
            <person name="Priest M."/>
            <person name="Saif S."/>
            <person name="Whiston E.A."/>
            <person name="Young S."/>
            <person name="Zeng Q."/>
            <person name="Goldman W.E."/>
            <person name="Mardis E.R."/>
            <person name="Taylor J.W."/>
            <person name="McEwen J.G."/>
            <person name="Clay O.K."/>
            <person name="Klein B.S."/>
            <person name="Cuomo C.A."/>
        </authorList>
    </citation>
    <scope>NUCLEOTIDE SEQUENCE [LARGE SCALE GENOMIC DNA]</scope>
    <source>
        <strain evidence="3">UAMH 3008</strain>
    </source>
</reference>
<evidence type="ECO:0000313" key="3">
    <source>
        <dbReference type="Proteomes" id="UP000034164"/>
    </source>
</evidence>
<gene>
    <name evidence="2" type="ORF">EMCG_01583</name>
</gene>
<dbReference type="Proteomes" id="UP000034164">
    <property type="component" value="Unassembled WGS sequence"/>
</dbReference>
<proteinExistence type="predicted"/>
<sequence>MHTVFGGQQKLGGASGSSQGEKPSAEHDPLSRRRTSNAPGSVNGIENASASNDKKVAKRRAGCRRSDILR</sequence>
<comment type="caution">
    <text evidence="2">The sequence shown here is derived from an EMBL/GenBank/DDBJ whole genome shotgun (WGS) entry which is preliminary data.</text>
</comment>
<evidence type="ECO:0000256" key="1">
    <source>
        <dbReference type="SAM" id="MobiDB-lite"/>
    </source>
</evidence>
<organism evidence="2 3">
    <name type="scientific">[Emmonsia] crescens</name>
    <dbReference type="NCBI Taxonomy" id="73230"/>
    <lineage>
        <taxon>Eukaryota</taxon>
        <taxon>Fungi</taxon>
        <taxon>Dikarya</taxon>
        <taxon>Ascomycota</taxon>
        <taxon>Pezizomycotina</taxon>
        <taxon>Eurotiomycetes</taxon>
        <taxon>Eurotiomycetidae</taxon>
        <taxon>Onygenales</taxon>
        <taxon>Ajellomycetaceae</taxon>
        <taxon>Emergomyces</taxon>
    </lineage>
</organism>
<feature type="compositionally biased region" description="Polar residues" evidence="1">
    <location>
        <begin position="36"/>
        <end position="51"/>
    </location>
</feature>
<dbReference type="VEuPathDB" id="FungiDB:EMCG_01583"/>
<evidence type="ECO:0000313" key="2">
    <source>
        <dbReference type="EMBL" id="KKZ64087.1"/>
    </source>
</evidence>
<accession>A0A0G2I0G9</accession>
<feature type="region of interest" description="Disordered" evidence="1">
    <location>
        <begin position="1"/>
        <end position="70"/>
    </location>
</feature>